<dbReference type="Gene3D" id="3.40.50.200">
    <property type="entry name" value="Peptidase S8/S53 domain"/>
    <property type="match status" value="1"/>
</dbReference>
<protein>
    <submittedName>
        <fullName evidence="3">Uncharacterized protein</fullName>
    </submittedName>
</protein>
<sequence>MKAANALGIGAGHINPSLAADPGLIYEADGSDYTKFLCSLNYTIPDEVICAGTPANLNYPSFSVVFKHNNCIQENEKQSHTVKFESRIVGNNTSDPVQQIVFGHFSLESAKHIVRSPIAML</sequence>
<proteinExistence type="inferred from homology"/>
<evidence type="ECO:0000313" key="3">
    <source>
        <dbReference type="EMBL" id="CAK9164931.1"/>
    </source>
</evidence>
<dbReference type="AlphaFoldDB" id="A0ABC8T682"/>
<accession>A0ABC8T682</accession>
<dbReference type="InterPro" id="IPR045051">
    <property type="entry name" value="SBT"/>
</dbReference>
<dbReference type="EMBL" id="CAUOFW020004292">
    <property type="protein sequence ID" value="CAK9164931.1"/>
    <property type="molecule type" value="Genomic_DNA"/>
</dbReference>
<keyword evidence="4" id="KW-1185">Reference proteome</keyword>
<dbReference type="Proteomes" id="UP001642360">
    <property type="component" value="Unassembled WGS sequence"/>
</dbReference>
<keyword evidence="2" id="KW-0732">Signal</keyword>
<name>A0ABC8T682_9AQUA</name>
<comment type="similarity">
    <text evidence="1">Belongs to the peptidase S8 family.</text>
</comment>
<evidence type="ECO:0000256" key="2">
    <source>
        <dbReference type="ARBA" id="ARBA00022729"/>
    </source>
</evidence>
<comment type="caution">
    <text evidence="3">The sequence shown here is derived from an EMBL/GenBank/DDBJ whole genome shotgun (WGS) entry which is preliminary data.</text>
</comment>
<organism evidence="3 4">
    <name type="scientific">Ilex paraguariensis</name>
    <name type="common">yerba mate</name>
    <dbReference type="NCBI Taxonomy" id="185542"/>
    <lineage>
        <taxon>Eukaryota</taxon>
        <taxon>Viridiplantae</taxon>
        <taxon>Streptophyta</taxon>
        <taxon>Embryophyta</taxon>
        <taxon>Tracheophyta</taxon>
        <taxon>Spermatophyta</taxon>
        <taxon>Magnoliopsida</taxon>
        <taxon>eudicotyledons</taxon>
        <taxon>Gunneridae</taxon>
        <taxon>Pentapetalae</taxon>
        <taxon>asterids</taxon>
        <taxon>campanulids</taxon>
        <taxon>Aquifoliales</taxon>
        <taxon>Aquifoliaceae</taxon>
        <taxon>Ilex</taxon>
    </lineage>
</organism>
<reference evidence="3 4" key="1">
    <citation type="submission" date="2024-02" db="EMBL/GenBank/DDBJ databases">
        <authorList>
            <person name="Vignale AGUSTIN F."/>
            <person name="Sosa J E."/>
            <person name="Modenutti C."/>
        </authorList>
    </citation>
    <scope>NUCLEOTIDE SEQUENCE [LARGE SCALE GENOMIC DNA]</scope>
</reference>
<gene>
    <name evidence="3" type="ORF">ILEXP_LOCUS34074</name>
</gene>
<evidence type="ECO:0000256" key="1">
    <source>
        <dbReference type="ARBA" id="ARBA00011073"/>
    </source>
</evidence>
<evidence type="ECO:0000313" key="4">
    <source>
        <dbReference type="Proteomes" id="UP001642360"/>
    </source>
</evidence>
<dbReference type="PANTHER" id="PTHR10795">
    <property type="entry name" value="PROPROTEIN CONVERTASE SUBTILISIN/KEXIN"/>
    <property type="match status" value="1"/>
</dbReference>
<dbReference type="InterPro" id="IPR036852">
    <property type="entry name" value="Peptidase_S8/S53_dom_sf"/>
</dbReference>